<evidence type="ECO:0000313" key="6">
    <source>
        <dbReference type="EMBL" id="MTW05493.1"/>
    </source>
</evidence>
<keyword evidence="3 6" id="KW-0238">DNA-binding</keyword>
<keyword evidence="4" id="KW-0804">Transcription</keyword>
<evidence type="ECO:0000259" key="5">
    <source>
        <dbReference type="PROSITE" id="PS50931"/>
    </source>
</evidence>
<evidence type="ECO:0000256" key="3">
    <source>
        <dbReference type="ARBA" id="ARBA00023125"/>
    </source>
</evidence>
<dbReference type="Pfam" id="PF00126">
    <property type="entry name" value="HTH_1"/>
    <property type="match status" value="1"/>
</dbReference>
<dbReference type="PANTHER" id="PTHR30579">
    <property type="entry name" value="TRANSCRIPTIONAL REGULATOR"/>
    <property type="match status" value="1"/>
</dbReference>
<evidence type="ECO:0000256" key="4">
    <source>
        <dbReference type="ARBA" id="ARBA00023163"/>
    </source>
</evidence>
<dbReference type="Gene3D" id="1.10.10.10">
    <property type="entry name" value="Winged helix-like DNA-binding domain superfamily/Winged helix DNA-binding domain"/>
    <property type="match status" value="1"/>
</dbReference>
<protein>
    <submittedName>
        <fullName evidence="6">ArgP/LysG family DNA-binding transcriptional regulator</fullName>
    </submittedName>
</protein>
<dbReference type="Pfam" id="PF03466">
    <property type="entry name" value="LysR_substrate"/>
    <property type="match status" value="1"/>
</dbReference>
<dbReference type="InterPro" id="IPR050176">
    <property type="entry name" value="LTTR"/>
</dbReference>
<dbReference type="InterPro" id="IPR000847">
    <property type="entry name" value="LysR_HTH_N"/>
</dbReference>
<feature type="domain" description="HTH lysR-type" evidence="5">
    <location>
        <begin position="4"/>
        <end position="60"/>
    </location>
</feature>
<evidence type="ECO:0000256" key="2">
    <source>
        <dbReference type="ARBA" id="ARBA00023015"/>
    </source>
</evidence>
<sequence>MANIDYKALAVLDAVATHGSFEKAAGALGITQSAVSQRIKALEDASGRLLIVRGVPCVPTGLGQRLISHHRNVRLMEAALDIDLGNRVSMPEISIAVDAASLATWFPLALGPLLSPPRCQLDVRLAERAQALHMVQEGSVSGAVAARSEYDGHAPSGPVTTALGAMRYVCVATPVFAGHWFGDGFSAEAAQLAPAVVWERAAMARFLADTVNVHGPFPHHTLPLSPALYECIYGSLAYGLLPLMHIASALDNGRLVDLAPGSYLDVPLEWHAWELDTPFTKALSEQVISSAKRYLLQP</sequence>
<dbReference type="NCBIfam" id="NF002964">
    <property type="entry name" value="PRK03635.1"/>
    <property type="match status" value="1"/>
</dbReference>
<reference evidence="6 7" key="1">
    <citation type="submission" date="2019-11" db="EMBL/GenBank/DDBJ databases">
        <title>Type strains purchased from KCTC, JCM and DSMZ.</title>
        <authorList>
            <person name="Lu H."/>
        </authorList>
    </citation>
    <scope>NUCLEOTIDE SEQUENCE [LARGE SCALE GENOMIC DNA]</scope>
    <source>
        <strain evidence="6 7">KCTC 42409</strain>
    </source>
</reference>
<dbReference type="GO" id="GO:0003677">
    <property type="term" value="F:DNA binding"/>
    <property type="evidence" value="ECO:0007669"/>
    <property type="project" value="UniProtKB-KW"/>
</dbReference>
<keyword evidence="7" id="KW-1185">Reference proteome</keyword>
<name>A0A6L6Q6K5_9BURK</name>
<dbReference type="Proteomes" id="UP000484015">
    <property type="component" value="Unassembled WGS sequence"/>
</dbReference>
<dbReference type="Gene3D" id="3.40.190.290">
    <property type="match status" value="1"/>
</dbReference>
<dbReference type="SUPFAM" id="SSF46785">
    <property type="entry name" value="Winged helix' DNA-binding domain"/>
    <property type="match status" value="1"/>
</dbReference>
<evidence type="ECO:0000313" key="7">
    <source>
        <dbReference type="Proteomes" id="UP000484015"/>
    </source>
</evidence>
<dbReference type="InterPro" id="IPR036390">
    <property type="entry name" value="WH_DNA-bd_sf"/>
</dbReference>
<dbReference type="RefSeq" id="WP_155441838.1">
    <property type="nucleotide sequence ID" value="NZ_WNLA01000025.1"/>
</dbReference>
<dbReference type="PANTHER" id="PTHR30579:SF2">
    <property type="entry name" value="HTH-TYPE TRANSCRIPTIONAL REGULATOR ARGP"/>
    <property type="match status" value="1"/>
</dbReference>
<dbReference type="SUPFAM" id="SSF53850">
    <property type="entry name" value="Periplasmic binding protein-like II"/>
    <property type="match status" value="1"/>
</dbReference>
<accession>A0A6L6Q6K5</accession>
<proteinExistence type="inferred from homology"/>
<gene>
    <name evidence="6" type="ORF">GM668_25750</name>
</gene>
<dbReference type="InterPro" id="IPR036388">
    <property type="entry name" value="WH-like_DNA-bd_sf"/>
</dbReference>
<dbReference type="OrthoDB" id="3252676at2"/>
<dbReference type="PROSITE" id="PS50931">
    <property type="entry name" value="HTH_LYSR"/>
    <property type="match status" value="1"/>
</dbReference>
<dbReference type="InterPro" id="IPR005119">
    <property type="entry name" value="LysR_subst-bd"/>
</dbReference>
<dbReference type="AlphaFoldDB" id="A0A6L6Q6K5"/>
<comment type="similarity">
    <text evidence="1">Belongs to the LysR transcriptional regulatory family.</text>
</comment>
<evidence type="ECO:0000256" key="1">
    <source>
        <dbReference type="ARBA" id="ARBA00009437"/>
    </source>
</evidence>
<dbReference type="GO" id="GO:0003700">
    <property type="term" value="F:DNA-binding transcription factor activity"/>
    <property type="evidence" value="ECO:0007669"/>
    <property type="project" value="InterPro"/>
</dbReference>
<comment type="caution">
    <text evidence="6">The sequence shown here is derived from an EMBL/GenBank/DDBJ whole genome shotgun (WGS) entry which is preliminary data.</text>
</comment>
<dbReference type="EMBL" id="WNLA01000025">
    <property type="protein sequence ID" value="MTW05493.1"/>
    <property type="molecule type" value="Genomic_DNA"/>
</dbReference>
<organism evidence="6 7">
    <name type="scientific">Pseudoduganella ginsengisoli</name>
    <dbReference type="NCBI Taxonomy" id="1462440"/>
    <lineage>
        <taxon>Bacteria</taxon>
        <taxon>Pseudomonadati</taxon>
        <taxon>Pseudomonadota</taxon>
        <taxon>Betaproteobacteria</taxon>
        <taxon>Burkholderiales</taxon>
        <taxon>Oxalobacteraceae</taxon>
        <taxon>Telluria group</taxon>
        <taxon>Pseudoduganella</taxon>
    </lineage>
</organism>
<dbReference type="PRINTS" id="PR00039">
    <property type="entry name" value="HTHLYSR"/>
</dbReference>
<keyword evidence="2" id="KW-0805">Transcription regulation</keyword>